<reference evidence="2" key="2">
    <citation type="journal article" date="2015" name="Data Brief">
        <title>Shoot transcriptome of the giant reed, Arundo donax.</title>
        <authorList>
            <person name="Barrero R.A."/>
            <person name="Guerrero F.D."/>
            <person name="Moolhuijzen P."/>
            <person name="Goolsby J.A."/>
            <person name="Tidwell J."/>
            <person name="Bellgard S.E."/>
            <person name="Bellgard M.I."/>
        </authorList>
    </citation>
    <scope>NUCLEOTIDE SEQUENCE</scope>
    <source>
        <tissue evidence="2">Shoot tissue taken approximately 20 cm above the soil surface</tissue>
    </source>
</reference>
<proteinExistence type="predicted"/>
<protein>
    <submittedName>
        <fullName evidence="2">Uncharacterized protein</fullName>
    </submittedName>
</protein>
<evidence type="ECO:0000313" key="2">
    <source>
        <dbReference type="EMBL" id="JAD29903.1"/>
    </source>
</evidence>
<sequence>MTQEKHRRIPKFLLSSYLPILFILILKQIDEFGGGNSELT</sequence>
<accession>A0A0A8YWU2</accession>
<keyword evidence="1" id="KW-0472">Membrane</keyword>
<organism evidence="2">
    <name type="scientific">Arundo donax</name>
    <name type="common">Giant reed</name>
    <name type="synonym">Donax arundinaceus</name>
    <dbReference type="NCBI Taxonomy" id="35708"/>
    <lineage>
        <taxon>Eukaryota</taxon>
        <taxon>Viridiplantae</taxon>
        <taxon>Streptophyta</taxon>
        <taxon>Embryophyta</taxon>
        <taxon>Tracheophyta</taxon>
        <taxon>Spermatophyta</taxon>
        <taxon>Magnoliopsida</taxon>
        <taxon>Liliopsida</taxon>
        <taxon>Poales</taxon>
        <taxon>Poaceae</taxon>
        <taxon>PACMAD clade</taxon>
        <taxon>Arundinoideae</taxon>
        <taxon>Arundineae</taxon>
        <taxon>Arundo</taxon>
    </lineage>
</organism>
<evidence type="ECO:0000256" key="1">
    <source>
        <dbReference type="SAM" id="Phobius"/>
    </source>
</evidence>
<feature type="transmembrane region" description="Helical" evidence="1">
    <location>
        <begin position="12"/>
        <end position="29"/>
    </location>
</feature>
<dbReference type="EMBL" id="GBRH01267992">
    <property type="protein sequence ID" value="JAD29903.1"/>
    <property type="molecule type" value="Transcribed_RNA"/>
</dbReference>
<name>A0A0A8YWU2_ARUDO</name>
<reference evidence="2" key="1">
    <citation type="submission" date="2014-09" db="EMBL/GenBank/DDBJ databases">
        <authorList>
            <person name="Magalhaes I.L.F."/>
            <person name="Oliveira U."/>
            <person name="Santos F.R."/>
            <person name="Vidigal T.H.D.A."/>
            <person name="Brescovit A.D."/>
            <person name="Santos A.J."/>
        </authorList>
    </citation>
    <scope>NUCLEOTIDE SEQUENCE</scope>
    <source>
        <tissue evidence="2">Shoot tissue taken approximately 20 cm above the soil surface</tissue>
    </source>
</reference>
<keyword evidence="1" id="KW-1133">Transmembrane helix</keyword>
<keyword evidence="1" id="KW-0812">Transmembrane</keyword>
<dbReference type="AlphaFoldDB" id="A0A0A8YWU2"/>